<gene>
    <name evidence="2" type="ORF">EYE40_00815</name>
</gene>
<proteinExistence type="predicted"/>
<feature type="transmembrane region" description="Helical" evidence="1">
    <location>
        <begin position="84"/>
        <end position="104"/>
    </location>
</feature>
<sequence>MTDETVEAKKRFGWLTIAVIVLFGLLYAYDVWEAIGNLLQFPQVYVDQADVPWWLLIANLALPVLLFGLALWLGWKRSFIDKVLLFFVGLSVVAVLTFDIYRFILFV</sequence>
<feature type="transmembrane region" description="Helical" evidence="1">
    <location>
        <begin position="12"/>
        <end position="32"/>
    </location>
</feature>
<accession>A0A4Q9GQ24</accession>
<dbReference type="EMBL" id="SISG01000001">
    <property type="protein sequence ID" value="TBN56054.1"/>
    <property type="molecule type" value="Genomic_DNA"/>
</dbReference>
<keyword evidence="1" id="KW-0812">Transmembrane</keyword>
<reference evidence="3" key="1">
    <citation type="submission" date="2019-02" db="EMBL/GenBank/DDBJ databases">
        <title>Glaciihabitans arcticus sp. nov., a psychrotolerant bacterium isolated from polar soil.</title>
        <authorList>
            <person name="Dahal R.H."/>
        </authorList>
    </citation>
    <scope>NUCLEOTIDE SEQUENCE [LARGE SCALE GENOMIC DNA]</scope>
    <source>
        <strain evidence="3">RP-3-7</strain>
    </source>
</reference>
<comment type="caution">
    <text evidence="2">The sequence shown here is derived from an EMBL/GenBank/DDBJ whole genome shotgun (WGS) entry which is preliminary data.</text>
</comment>
<keyword evidence="1" id="KW-0472">Membrane</keyword>
<name>A0A4Q9GQ24_9MICO</name>
<dbReference type="AlphaFoldDB" id="A0A4Q9GQ24"/>
<protein>
    <submittedName>
        <fullName evidence="2">Uncharacterized protein</fullName>
    </submittedName>
</protein>
<evidence type="ECO:0000313" key="3">
    <source>
        <dbReference type="Proteomes" id="UP000294194"/>
    </source>
</evidence>
<keyword evidence="1" id="KW-1133">Transmembrane helix</keyword>
<keyword evidence="3" id="KW-1185">Reference proteome</keyword>
<organism evidence="2 3">
    <name type="scientific">Glaciihabitans arcticus</name>
    <dbReference type="NCBI Taxonomy" id="2668039"/>
    <lineage>
        <taxon>Bacteria</taxon>
        <taxon>Bacillati</taxon>
        <taxon>Actinomycetota</taxon>
        <taxon>Actinomycetes</taxon>
        <taxon>Micrococcales</taxon>
        <taxon>Microbacteriaceae</taxon>
        <taxon>Glaciihabitans</taxon>
    </lineage>
</organism>
<evidence type="ECO:0000256" key="1">
    <source>
        <dbReference type="SAM" id="Phobius"/>
    </source>
</evidence>
<dbReference type="Proteomes" id="UP000294194">
    <property type="component" value="Unassembled WGS sequence"/>
</dbReference>
<evidence type="ECO:0000313" key="2">
    <source>
        <dbReference type="EMBL" id="TBN56054.1"/>
    </source>
</evidence>
<dbReference type="RefSeq" id="WP_130980165.1">
    <property type="nucleotide sequence ID" value="NZ_SISG01000001.1"/>
</dbReference>
<feature type="transmembrane region" description="Helical" evidence="1">
    <location>
        <begin position="52"/>
        <end position="72"/>
    </location>
</feature>